<dbReference type="Gene3D" id="3.40.50.2000">
    <property type="entry name" value="Glycogen Phosphorylase B"/>
    <property type="match status" value="1"/>
</dbReference>
<proteinExistence type="predicted"/>
<organism evidence="1 2">
    <name type="scientific">Paraburkholderia acidisoli</name>
    <dbReference type="NCBI Taxonomy" id="2571748"/>
    <lineage>
        <taxon>Bacteria</taxon>
        <taxon>Pseudomonadati</taxon>
        <taxon>Pseudomonadota</taxon>
        <taxon>Betaproteobacteria</taxon>
        <taxon>Burkholderiales</taxon>
        <taxon>Burkholderiaceae</taxon>
        <taxon>Paraburkholderia</taxon>
    </lineage>
</organism>
<dbReference type="EMBL" id="CP046913">
    <property type="protein sequence ID" value="QGZ60701.1"/>
    <property type="molecule type" value="Genomic_DNA"/>
</dbReference>
<gene>
    <name evidence="1" type="ORF">FAZ98_02515</name>
</gene>
<keyword evidence="1" id="KW-0808">Transferase</keyword>
<keyword evidence="2" id="KW-1185">Reference proteome</keyword>
<name>A0A7Z2GF76_9BURK</name>
<protein>
    <submittedName>
        <fullName evidence="1">Glycosyltransferase</fullName>
    </submittedName>
</protein>
<sequence length="418" mass="46537">MSTISGNLLESAITRPSVGIAAATPQKPRVLMVCTRRIPKLAGSGRERTMAFILNSLEARGDVHQLHLPSLLERRSLRAIARTSLWAARQMMKGQMVPLQSMLFRGPSSLQKISQAVQELNPETVYFDGVRSGGDAVALRRRFPNLRIVCDFDDLMSRRTEALAREREPISMGYLKQLVPAWFQRYVLDGLVARSIQAYEYRALRREEQRICKVSDSVVLVSSVDAAHLIEHCPNAPVETIPPYMDAIEAPAALGKFQRFIFIGSDSLLQNRKSIEYLLALWSNLKPDAELHIYGKQHGQYGTVNNVTFHGFVADIADAYLPGSILLAPSFVSGGVKTKVLEAMSFGVLPLGTQITFEGVDADCASLTCTSEELVNLVQNPHVEYSRRVHAGLEVIKHVAKNHSARHLAHRWCNVVWN</sequence>
<evidence type="ECO:0000313" key="2">
    <source>
        <dbReference type="Proteomes" id="UP000433577"/>
    </source>
</evidence>
<dbReference type="KEGG" id="pacs:FAZ98_02515"/>
<dbReference type="GO" id="GO:0016740">
    <property type="term" value="F:transferase activity"/>
    <property type="evidence" value="ECO:0007669"/>
    <property type="project" value="UniProtKB-KW"/>
</dbReference>
<dbReference type="Pfam" id="PF13692">
    <property type="entry name" value="Glyco_trans_1_4"/>
    <property type="match status" value="1"/>
</dbReference>
<dbReference type="Proteomes" id="UP000433577">
    <property type="component" value="Chromosome 1"/>
</dbReference>
<reference evidence="1 2" key="1">
    <citation type="submission" date="2019-12" db="EMBL/GenBank/DDBJ databases">
        <title>Paraburkholderia acidiphila 7Q-K02 sp. nov and Paraburkholderia acidisoli DHF22 sp. nov., two strains isolated from forest soil.</title>
        <authorList>
            <person name="Gao Z."/>
            <person name="Qiu L."/>
        </authorList>
    </citation>
    <scope>NUCLEOTIDE SEQUENCE [LARGE SCALE GENOMIC DNA]</scope>
    <source>
        <strain evidence="1 2">DHF22</strain>
    </source>
</reference>
<dbReference type="OrthoDB" id="9816564at2"/>
<dbReference type="RefSeq" id="WP_158948476.1">
    <property type="nucleotide sequence ID" value="NZ_CP046913.1"/>
</dbReference>
<dbReference type="AlphaFoldDB" id="A0A7Z2GF76"/>
<evidence type="ECO:0000313" key="1">
    <source>
        <dbReference type="EMBL" id="QGZ60701.1"/>
    </source>
</evidence>
<dbReference type="SUPFAM" id="SSF53756">
    <property type="entry name" value="UDP-Glycosyltransferase/glycogen phosphorylase"/>
    <property type="match status" value="1"/>
</dbReference>
<accession>A0A7Z2GF76</accession>